<evidence type="ECO:0000313" key="4">
    <source>
        <dbReference type="EMBL" id="RQW64478.1"/>
    </source>
</evidence>
<dbReference type="Gene3D" id="3.40.190.10">
    <property type="entry name" value="Periplasmic binding protein-like II"/>
    <property type="match status" value="1"/>
</dbReference>
<dbReference type="GO" id="GO:0015833">
    <property type="term" value="P:peptide transport"/>
    <property type="evidence" value="ECO:0007669"/>
    <property type="project" value="TreeGrafter"/>
</dbReference>
<dbReference type="PANTHER" id="PTHR30290:SF72">
    <property type="entry name" value="HTH-TYPE TRANSCRIPTIONAL REGULATOR SGRR"/>
    <property type="match status" value="1"/>
</dbReference>
<organism evidence="4 5">
    <name type="scientific">Vibrio viridaestus</name>
    <dbReference type="NCBI Taxonomy" id="2487322"/>
    <lineage>
        <taxon>Bacteria</taxon>
        <taxon>Pseudomonadati</taxon>
        <taxon>Pseudomonadota</taxon>
        <taxon>Gammaproteobacteria</taxon>
        <taxon>Vibrionales</taxon>
        <taxon>Vibrionaceae</taxon>
        <taxon>Vibrio</taxon>
    </lineage>
</organism>
<sequence>MSSHRLRSQFEALFERYQGKDSEIQLEDVTELLFCTRRNARIVLNKMEEEGWIEWHPAAGRGKLSKLLFKQSRNDISESLARRYLEDGKFGKALTVLDNDASKLTQVIQHYLGVQNQEGIQVVRLPYYRPLTKLNPRTNIRRSEQHIVKQVFSGLTTLDEHEQVGPDIAHDWQVLTPQHWRFYLRPGVRFHNGEPLTIDVILASIKAVSKFPLLDHISDVVAVSDWVIDIHLDRPDFYLDLWLAESCAKITLPEEWLNESSELLPIGTGPYKVVQNDEKRLVLTAFDGYFGFRPLLDQVEVCVIDELHSTLVFPSLTNPSQTERGSIKEDVGLDPGCLHLLLDRRHGLAKSDAWAQYFAQRLNALDIFRTSSNESVVDLGIVPALGLKPGWYHTQSNVTLSPPPEANKTVRIAYQARHPMFPQLVVQLERILKTDNLVVELLAYDEEPETLGNIDIWVKAMGISNYRDDALAGWILNYSDISQVSKTEHFQLWTDMVDAWRREPDSKFPAMELGKSLVSNYQIIPLFHVWMGINHDQCGALQNAKCNALGWFDFSKVWVKPDLG</sequence>
<dbReference type="OrthoDB" id="5894719at2"/>
<dbReference type="InterPro" id="IPR025370">
    <property type="entry name" value="SgrR_HTH_N"/>
</dbReference>
<accession>A0A3N9TJD7</accession>
<dbReference type="GO" id="GO:1904680">
    <property type="term" value="F:peptide transmembrane transporter activity"/>
    <property type="evidence" value="ECO:0007669"/>
    <property type="project" value="TreeGrafter"/>
</dbReference>
<dbReference type="PANTHER" id="PTHR30290">
    <property type="entry name" value="PERIPLASMIC BINDING COMPONENT OF ABC TRANSPORTER"/>
    <property type="match status" value="1"/>
</dbReference>
<dbReference type="InterPro" id="IPR000914">
    <property type="entry name" value="SBP_5_dom"/>
</dbReference>
<dbReference type="InterPro" id="IPR039424">
    <property type="entry name" value="SBP_5"/>
</dbReference>
<dbReference type="GO" id="GO:0003677">
    <property type="term" value="F:DNA binding"/>
    <property type="evidence" value="ECO:0007669"/>
    <property type="project" value="UniProtKB-KW"/>
</dbReference>
<evidence type="ECO:0000259" key="3">
    <source>
        <dbReference type="Pfam" id="PF12793"/>
    </source>
</evidence>
<gene>
    <name evidence="4" type="ORF">EES38_00050</name>
</gene>
<dbReference type="CDD" id="cd08507">
    <property type="entry name" value="PBP2_SgrR_like"/>
    <property type="match status" value="1"/>
</dbReference>
<dbReference type="Pfam" id="PF00496">
    <property type="entry name" value="SBP_bac_5"/>
    <property type="match status" value="1"/>
</dbReference>
<feature type="domain" description="Transcriptional regulator SgrR N-terminal HTH" evidence="3">
    <location>
        <begin position="5"/>
        <end position="119"/>
    </location>
</feature>
<evidence type="ECO:0000313" key="5">
    <source>
        <dbReference type="Proteomes" id="UP000281112"/>
    </source>
</evidence>
<comment type="caution">
    <text evidence="4">The sequence shown here is derived from an EMBL/GenBank/DDBJ whole genome shotgun (WGS) entry which is preliminary data.</text>
</comment>
<dbReference type="EMBL" id="RJVQ01000001">
    <property type="protein sequence ID" value="RQW64478.1"/>
    <property type="molecule type" value="Genomic_DNA"/>
</dbReference>
<keyword evidence="1" id="KW-0238">DNA-binding</keyword>
<dbReference type="RefSeq" id="WP_124935130.1">
    <property type="nucleotide sequence ID" value="NZ_RJVQ01000001.1"/>
</dbReference>
<dbReference type="AlphaFoldDB" id="A0A3N9TJD7"/>
<keyword evidence="5" id="KW-1185">Reference proteome</keyword>
<protein>
    <submittedName>
        <fullName evidence="4">SgrR family transcriptional regulator</fullName>
    </submittedName>
</protein>
<reference evidence="4 5" key="1">
    <citation type="submission" date="2018-11" db="EMBL/GenBank/DDBJ databases">
        <title>Vibrio LJC006 sp. nov., isolated from seawater during the bloom of the enteromorpha.</title>
        <authorList>
            <person name="Liang J."/>
        </authorList>
    </citation>
    <scope>NUCLEOTIDE SEQUENCE [LARGE SCALE GENOMIC DNA]</scope>
    <source>
        <strain evidence="4 5">LJC006</strain>
    </source>
</reference>
<evidence type="ECO:0000256" key="1">
    <source>
        <dbReference type="ARBA" id="ARBA00023125"/>
    </source>
</evidence>
<name>A0A3N9TJD7_9VIBR</name>
<feature type="domain" description="Solute-binding protein family 5" evidence="2">
    <location>
        <begin position="164"/>
        <end position="306"/>
    </location>
</feature>
<dbReference type="Pfam" id="PF12793">
    <property type="entry name" value="SgrR_N"/>
    <property type="match status" value="1"/>
</dbReference>
<evidence type="ECO:0000259" key="2">
    <source>
        <dbReference type="Pfam" id="PF00496"/>
    </source>
</evidence>
<dbReference type="SUPFAM" id="SSF53850">
    <property type="entry name" value="Periplasmic binding protein-like II"/>
    <property type="match status" value="1"/>
</dbReference>
<proteinExistence type="predicted"/>
<dbReference type="Proteomes" id="UP000281112">
    <property type="component" value="Unassembled WGS sequence"/>
</dbReference>